<dbReference type="SFLD" id="SFLDS00005">
    <property type="entry name" value="Isoprenoid_Synthase_Type_I"/>
    <property type="match status" value="1"/>
</dbReference>
<accession>A0ABW5SBQ9</accession>
<evidence type="ECO:0000313" key="2">
    <source>
        <dbReference type="EMBL" id="MFD2696127.1"/>
    </source>
</evidence>
<dbReference type="InterPro" id="IPR008949">
    <property type="entry name" value="Isoprenoid_synthase_dom_sf"/>
</dbReference>
<organism evidence="2 3">
    <name type="scientific">Sporolactobacillus shoreicorticis</name>
    <dbReference type="NCBI Taxonomy" id="1923877"/>
    <lineage>
        <taxon>Bacteria</taxon>
        <taxon>Bacillati</taxon>
        <taxon>Bacillota</taxon>
        <taxon>Bacilli</taxon>
        <taxon>Bacillales</taxon>
        <taxon>Sporolactobacillaceae</taxon>
        <taxon>Sporolactobacillus</taxon>
    </lineage>
</organism>
<dbReference type="SUPFAM" id="SSF48576">
    <property type="entry name" value="Terpenoid synthases"/>
    <property type="match status" value="1"/>
</dbReference>
<dbReference type="RefSeq" id="WP_381533374.1">
    <property type="nucleotide sequence ID" value="NZ_JBHUMQ010000059.1"/>
</dbReference>
<comment type="caution">
    <text evidence="2">The sequence shown here is derived from an EMBL/GenBank/DDBJ whole genome shotgun (WGS) entry which is preliminary data.</text>
</comment>
<name>A0ABW5SBQ9_9BACL</name>
<gene>
    <name evidence="2" type="ORF">ACFSUE_21215</name>
</gene>
<evidence type="ECO:0000256" key="1">
    <source>
        <dbReference type="RuleBase" id="RU004466"/>
    </source>
</evidence>
<keyword evidence="3" id="KW-1185">Reference proteome</keyword>
<dbReference type="Gene3D" id="1.10.600.10">
    <property type="entry name" value="Farnesyl Diphosphate Synthase"/>
    <property type="match status" value="1"/>
</dbReference>
<dbReference type="Proteomes" id="UP001597399">
    <property type="component" value="Unassembled WGS sequence"/>
</dbReference>
<dbReference type="SFLD" id="SFLDG01211">
    <property type="entry name" value="Competence_Regulatory_Protein"/>
    <property type="match status" value="1"/>
</dbReference>
<proteinExistence type="inferred from homology"/>
<protein>
    <submittedName>
        <fullName evidence="2">Polyprenyl synthetase family protein</fullName>
    </submittedName>
</protein>
<keyword evidence="1" id="KW-0808">Transferase</keyword>
<reference evidence="3" key="1">
    <citation type="journal article" date="2019" name="Int. J. Syst. Evol. Microbiol.">
        <title>The Global Catalogue of Microorganisms (GCM) 10K type strain sequencing project: providing services to taxonomists for standard genome sequencing and annotation.</title>
        <authorList>
            <consortium name="The Broad Institute Genomics Platform"/>
            <consortium name="The Broad Institute Genome Sequencing Center for Infectious Disease"/>
            <person name="Wu L."/>
            <person name="Ma J."/>
        </authorList>
    </citation>
    <scope>NUCLEOTIDE SEQUENCE [LARGE SCALE GENOMIC DNA]</scope>
    <source>
        <strain evidence="3">TISTR 2466</strain>
    </source>
</reference>
<dbReference type="EMBL" id="JBHUMQ010000059">
    <property type="protein sequence ID" value="MFD2696127.1"/>
    <property type="molecule type" value="Genomic_DNA"/>
</dbReference>
<evidence type="ECO:0000313" key="3">
    <source>
        <dbReference type="Proteomes" id="UP001597399"/>
    </source>
</evidence>
<dbReference type="InterPro" id="IPR000092">
    <property type="entry name" value="Polyprenyl_synt"/>
</dbReference>
<sequence>MERSGGSMDKSHHASPQIRSAIHQLIDRSFVSDEMRKRTHEYAFYHEKNDFPFGALAVLHHDMLQGESKSIDQIAAAVELIILSFDLLDDWQDQDNDRPPWMNDEGQALTIENGCLIMALSVLYRHLGKQSQSLQQLLQFISRSIQGQFSDLEDKPLNEDDYLRMIQQKSGSLTAVACLAGALCSGHLLPDDLDRIEHYAVAIGVNAQLQNDLDDVLHFDGKNDLLQRKHTLATMYLLDHPSENGKKLKRYYDHLLSKEQLLSEKASIEAWINASGVVFYTNAMKAMQQTRAEKYIDQLPIDAQNKQKIKKYLDQI</sequence>
<dbReference type="InterPro" id="IPR033965">
    <property type="entry name" value="ComQ"/>
</dbReference>
<comment type="similarity">
    <text evidence="1">Belongs to the FPP/GGPP synthase family.</text>
</comment>
<dbReference type="Pfam" id="PF00348">
    <property type="entry name" value="polyprenyl_synt"/>
    <property type="match status" value="1"/>
</dbReference>